<accession>A0AC34QWE6</accession>
<evidence type="ECO:0000313" key="2">
    <source>
        <dbReference type="WBParaSite" id="JU765_v2.g200.t1"/>
    </source>
</evidence>
<name>A0AC34QWE6_9BILA</name>
<protein>
    <submittedName>
        <fullName evidence="2">Protein kinase domain-containing protein</fullName>
    </submittedName>
</protein>
<reference evidence="2" key="1">
    <citation type="submission" date="2022-11" db="UniProtKB">
        <authorList>
            <consortium name="WormBaseParasite"/>
        </authorList>
    </citation>
    <scope>IDENTIFICATION</scope>
</reference>
<organism evidence="1 2">
    <name type="scientific">Panagrolaimus sp. JU765</name>
    <dbReference type="NCBI Taxonomy" id="591449"/>
    <lineage>
        <taxon>Eukaryota</taxon>
        <taxon>Metazoa</taxon>
        <taxon>Ecdysozoa</taxon>
        <taxon>Nematoda</taxon>
        <taxon>Chromadorea</taxon>
        <taxon>Rhabditida</taxon>
        <taxon>Tylenchina</taxon>
        <taxon>Panagrolaimomorpha</taxon>
        <taxon>Panagrolaimoidea</taxon>
        <taxon>Panagrolaimidae</taxon>
        <taxon>Panagrolaimus</taxon>
    </lineage>
</organism>
<proteinExistence type="predicted"/>
<sequence length="214" mass="24620">GMDYLSRMGHVHRDLATRNCLVGDQQIVKIADFASLQRQYDRDYYHIASRSRVPLRWLSKEALHESRYSSASDVYAFGVTLWEIYTYGRQPYSEFSNQEVIKMIGMHDLLPSPPNCPSNIYSVMIECWNETSERRPTFGELHTKFQKWCLAGPSQFFITTNRANSSHSGQSYLAPTNNSRSPKGKRELNGDSTPLMKHGQRGNYVYSEESSEDD</sequence>
<evidence type="ECO:0000313" key="1">
    <source>
        <dbReference type="Proteomes" id="UP000887576"/>
    </source>
</evidence>
<dbReference type="Proteomes" id="UP000887576">
    <property type="component" value="Unplaced"/>
</dbReference>
<dbReference type="WBParaSite" id="JU765_v2.g200.t1">
    <property type="protein sequence ID" value="JU765_v2.g200.t1"/>
    <property type="gene ID" value="JU765_v2.g200"/>
</dbReference>